<evidence type="ECO:0000313" key="4">
    <source>
        <dbReference type="RefSeq" id="XP_010943778.1"/>
    </source>
</evidence>
<organism evidence="3 4">
    <name type="scientific">Elaeis guineensis var. tenera</name>
    <name type="common">Oil palm</name>
    <dbReference type="NCBI Taxonomy" id="51953"/>
    <lineage>
        <taxon>Eukaryota</taxon>
        <taxon>Viridiplantae</taxon>
        <taxon>Streptophyta</taxon>
        <taxon>Embryophyta</taxon>
        <taxon>Tracheophyta</taxon>
        <taxon>Spermatophyta</taxon>
        <taxon>Magnoliopsida</taxon>
        <taxon>Liliopsida</taxon>
        <taxon>Arecaceae</taxon>
        <taxon>Arecoideae</taxon>
        <taxon>Cocoseae</taxon>
        <taxon>Elaeidinae</taxon>
        <taxon>Elaeis</taxon>
    </lineage>
</organism>
<reference evidence="4" key="1">
    <citation type="submission" date="2025-08" db="UniProtKB">
        <authorList>
            <consortium name="RefSeq"/>
        </authorList>
    </citation>
    <scope>IDENTIFICATION</scope>
</reference>
<keyword evidence="2" id="KW-0732">Signal</keyword>
<dbReference type="Proteomes" id="UP000504607">
    <property type="component" value="Unplaced"/>
</dbReference>
<feature type="signal peptide" evidence="2">
    <location>
        <begin position="1"/>
        <end position="22"/>
    </location>
</feature>
<evidence type="ECO:0000313" key="3">
    <source>
        <dbReference type="Proteomes" id="UP000504607"/>
    </source>
</evidence>
<name>A0A6I9SQD0_ELAGV</name>
<feature type="chain" id="PRO_5026665575" evidence="2">
    <location>
        <begin position="23"/>
        <end position="133"/>
    </location>
</feature>
<protein>
    <submittedName>
        <fullName evidence="4">Serine, glycine, tyrosine and glutamine-rich protein</fullName>
    </submittedName>
</protein>
<evidence type="ECO:0000256" key="1">
    <source>
        <dbReference type="SAM" id="MobiDB-lite"/>
    </source>
</evidence>
<gene>
    <name evidence="4" type="primary">LOC105061434</name>
</gene>
<evidence type="ECO:0000256" key="2">
    <source>
        <dbReference type="SAM" id="SignalP"/>
    </source>
</evidence>
<dbReference type="KEGG" id="egu:105061434"/>
<accession>A0A6I9SQD0</accession>
<dbReference type="AlphaFoldDB" id="A0A6I9SQD0"/>
<keyword evidence="3" id="KW-1185">Reference proteome</keyword>
<sequence>MGWFSSVPILLLVLFLLQVVQTSGTNDSAHMQEMAGVNKMITNKRSGGGRSGGGRSGGGGRGGSSDNGGGRGSDGNSNTPDGRLIPLLGGGLAGSRNGAAAGHRKHNAASSTCSSFLPTLLATTALEAVFLAL</sequence>
<feature type="region of interest" description="Disordered" evidence="1">
    <location>
        <begin position="35"/>
        <end position="90"/>
    </location>
</feature>
<feature type="compositionally biased region" description="Gly residues" evidence="1">
    <location>
        <begin position="46"/>
        <end position="73"/>
    </location>
</feature>
<proteinExistence type="predicted"/>
<dbReference type="GeneID" id="105061434"/>
<dbReference type="InParanoid" id="A0A6I9SQD0"/>
<dbReference type="RefSeq" id="XP_010943778.1">
    <property type="nucleotide sequence ID" value="XM_010945476.2"/>
</dbReference>